<feature type="transmembrane region" description="Helical" evidence="14">
    <location>
        <begin position="169"/>
        <end position="186"/>
    </location>
</feature>
<evidence type="ECO:0000256" key="6">
    <source>
        <dbReference type="ARBA" id="ARBA00022679"/>
    </source>
</evidence>
<dbReference type="SMART" id="SM00388">
    <property type="entry name" value="HisKA"/>
    <property type="match status" value="1"/>
</dbReference>
<proteinExistence type="inferred from homology"/>
<dbReference type="InterPro" id="IPR036097">
    <property type="entry name" value="HisK_dim/P_sf"/>
</dbReference>
<keyword evidence="12" id="KW-0175">Coiled coil</keyword>
<dbReference type="InterPro" id="IPR001789">
    <property type="entry name" value="Sig_transdc_resp-reg_receiver"/>
</dbReference>
<feature type="domain" description="Histidine kinase" evidence="15">
    <location>
        <begin position="813"/>
        <end position="1047"/>
    </location>
</feature>
<evidence type="ECO:0000256" key="1">
    <source>
        <dbReference type="ARBA" id="ARBA00000085"/>
    </source>
</evidence>
<dbReference type="CDD" id="cd00156">
    <property type="entry name" value="REC"/>
    <property type="match status" value="1"/>
</dbReference>
<evidence type="ECO:0000256" key="12">
    <source>
        <dbReference type="SAM" id="Coils"/>
    </source>
</evidence>
<evidence type="ECO:0000256" key="14">
    <source>
        <dbReference type="SAM" id="Phobius"/>
    </source>
</evidence>
<dbReference type="Gene3D" id="3.40.50.2300">
    <property type="match status" value="1"/>
</dbReference>
<evidence type="ECO:0000256" key="7">
    <source>
        <dbReference type="ARBA" id="ARBA00022692"/>
    </source>
</evidence>
<keyword evidence="8" id="KW-0418">Kinase</keyword>
<feature type="domain" description="Response regulatory" evidence="16">
    <location>
        <begin position="1091"/>
        <end position="1206"/>
    </location>
</feature>
<gene>
    <name evidence="17" type="ORF">ACFOEK_00100</name>
</gene>
<keyword evidence="5 11" id="KW-0597">Phosphoprotein</keyword>
<dbReference type="RefSeq" id="WP_386714326.1">
    <property type="nucleotide sequence ID" value="NZ_JBHRSZ010000001.1"/>
</dbReference>
<evidence type="ECO:0000313" key="17">
    <source>
        <dbReference type="EMBL" id="MFC3149424.1"/>
    </source>
</evidence>
<feature type="region of interest" description="Disordered" evidence="13">
    <location>
        <begin position="841"/>
        <end position="868"/>
    </location>
</feature>
<dbReference type="InterPro" id="IPR003594">
    <property type="entry name" value="HATPase_dom"/>
</dbReference>
<dbReference type="InterPro" id="IPR011006">
    <property type="entry name" value="CheY-like_superfamily"/>
</dbReference>
<feature type="transmembrane region" description="Helical" evidence="14">
    <location>
        <begin position="6"/>
        <end position="24"/>
    </location>
</feature>
<evidence type="ECO:0000259" key="16">
    <source>
        <dbReference type="PROSITE" id="PS50110"/>
    </source>
</evidence>
<dbReference type="InterPro" id="IPR004358">
    <property type="entry name" value="Sig_transdc_His_kin-like_C"/>
</dbReference>
<dbReference type="Pfam" id="PF12860">
    <property type="entry name" value="PAS_7"/>
    <property type="match status" value="1"/>
</dbReference>
<protein>
    <recommendedName>
        <fullName evidence="4">histidine kinase</fullName>
        <ecNumber evidence="4">2.7.13.3</ecNumber>
    </recommendedName>
</protein>
<dbReference type="Proteomes" id="UP001595476">
    <property type="component" value="Unassembled WGS sequence"/>
</dbReference>
<feature type="compositionally biased region" description="Polar residues" evidence="13">
    <location>
        <begin position="857"/>
        <end position="868"/>
    </location>
</feature>
<keyword evidence="6" id="KW-0808">Transferase</keyword>
<dbReference type="SMART" id="SM00387">
    <property type="entry name" value="HATPase_c"/>
    <property type="match status" value="1"/>
</dbReference>
<evidence type="ECO:0000256" key="11">
    <source>
        <dbReference type="PROSITE-ProRule" id="PRU00169"/>
    </source>
</evidence>
<feature type="transmembrane region" description="Helical" evidence="14">
    <location>
        <begin position="393"/>
        <end position="413"/>
    </location>
</feature>
<dbReference type="PROSITE" id="PS50283">
    <property type="entry name" value="NA_SOLUT_SYMP_3"/>
    <property type="match status" value="1"/>
</dbReference>
<keyword evidence="9 14" id="KW-1133">Transmembrane helix</keyword>
<evidence type="ECO:0000256" key="2">
    <source>
        <dbReference type="ARBA" id="ARBA00004141"/>
    </source>
</evidence>
<evidence type="ECO:0000256" key="4">
    <source>
        <dbReference type="ARBA" id="ARBA00012438"/>
    </source>
</evidence>
<evidence type="ECO:0000256" key="3">
    <source>
        <dbReference type="ARBA" id="ARBA00006434"/>
    </source>
</evidence>
<reference evidence="18" key="1">
    <citation type="journal article" date="2019" name="Int. J. Syst. Evol. Microbiol.">
        <title>The Global Catalogue of Microorganisms (GCM) 10K type strain sequencing project: providing services to taxonomists for standard genome sequencing and annotation.</title>
        <authorList>
            <consortium name="The Broad Institute Genomics Platform"/>
            <consortium name="The Broad Institute Genome Sequencing Center for Infectious Disease"/>
            <person name="Wu L."/>
            <person name="Ma J."/>
        </authorList>
    </citation>
    <scope>NUCLEOTIDE SEQUENCE [LARGE SCALE GENOMIC DNA]</scope>
    <source>
        <strain evidence="18">KCTC 52438</strain>
    </source>
</reference>
<keyword evidence="7 14" id="KW-0812">Transmembrane</keyword>
<dbReference type="CDD" id="cd10322">
    <property type="entry name" value="SLC5sbd"/>
    <property type="match status" value="1"/>
</dbReference>
<dbReference type="InterPro" id="IPR003661">
    <property type="entry name" value="HisK_dim/P_dom"/>
</dbReference>
<evidence type="ECO:0000256" key="8">
    <source>
        <dbReference type="ARBA" id="ARBA00022777"/>
    </source>
</evidence>
<name>A0ABV7H9V5_9GAMM</name>
<dbReference type="InterPro" id="IPR000014">
    <property type="entry name" value="PAS"/>
</dbReference>
<feature type="modified residue" description="4-aspartylphosphate" evidence="11">
    <location>
        <position position="1140"/>
    </location>
</feature>
<feature type="coiled-coil region" evidence="12">
    <location>
        <begin position="761"/>
        <end position="806"/>
    </location>
</feature>
<feature type="transmembrane region" description="Helical" evidence="14">
    <location>
        <begin position="425"/>
        <end position="446"/>
    </location>
</feature>
<dbReference type="Pfam" id="PF00072">
    <property type="entry name" value="Response_reg"/>
    <property type="match status" value="1"/>
</dbReference>
<dbReference type="Gene3D" id="1.10.287.130">
    <property type="match status" value="1"/>
</dbReference>
<evidence type="ECO:0000256" key="5">
    <source>
        <dbReference type="ARBA" id="ARBA00022553"/>
    </source>
</evidence>
<dbReference type="PANTHER" id="PTHR43047">
    <property type="entry name" value="TWO-COMPONENT HISTIDINE PROTEIN KINASE"/>
    <property type="match status" value="1"/>
</dbReference>
<dbReference type="EMBL" id="JBHRSZ010000001">
    <property type="protein sequence ID" value="MFC3149424.1"/>
    <property type="molecule type" value="Genomic_DNA"/>
</dbReference>
<accession>A0ABV7H9V5</accession>
<dbReference type="CDD" id="cd00082">
    <property type="entry name" value="HisKA"/>
    <property type="match status" value="1"/>
</dbReference>
<feature type="transmembrane region" description="Helical" evidence="14">
    <location>
        <begin position="294"/>
        <end position="319"/>
    </location>
</feature>
<dbReference type="Gene3D" id="1.20.1730.10">
    <property type="entry name" value="Sodium/glucose cotransporter"/>
    <property type="match status" value="1"/>
</dbReference>
<dbReference type="SUPFAM" id="SSF55874">
    <property type="entry name" value="ATPase domain of HSP90 chaperone/DNA topoisomerase II/histidine kinase"/>
    <property type="match status" value="1"/>
</dbReference>
<dbReference type="InterPro" id="IPR001734">
    <property type="entry name" value="Na/solute_symporter"/>
</dbReference>
<comment type="caution">
    <text evidence="17">The sequence shown here is derived from an EMBL/GenBank/DDBJ whole genome shotgun (WGS) entry which is preliminary data.</text>
</comment>
<dbReference type="Gene3D" id="3.30.450.20">
    <property type="entry name" value="PAS domain"/>
    <property type="match status" value="1"/>
</dbReference>
<evidence type="ECO:0000313" key="18">
    <source>
        <dbReference type="Proteomes" id="UP001595476"/>
    </source>
</evidence>
<feature type="transmembrane region" description="Helical" evidence="14">
    <location>
        <begin position="122"/>
        <end position="140"/>
    </location>
</feature>
<evidence type="ECO:0000256" key="13">
    <source>
        <dbReference type="SAM" id="MobiDB-lite"/>
    </source>
</evidence>
<dbReference type="CDD" id="cd00130">
    <property type="entry name" value="PAS"/>
    <property type="match status" value="1"/>
</dbReference>
<feature type="transmembrane region" description="Helical" evidence="14">
    <location>
        <begin position="339"/>
        <end position="372"/>
    </location>
</feature>
<comment type="subcellular location">
    <subcellularLocation>
        <location evidence="2">Membrane</location>
        <topology evidence="2">Multi-pass membrane protein</topology>
    </subcellularLocation>
</comment>
<keyword evidence="18" id="KW-1185">Reference proteome</keyword>
<dbReference type="InterPro" id="IPR038377">
    <property type="entry name" value="Na/Glc_symporter_sf"/>
</dbReference>
<dbReference type="EC" id="2.7.13.3" evidence="4"/>
<dbReference type="SMART" id="SM00448">
    <property type="entry name" value="REC"/>
    <property type="match status" value="1"/>
</dbReference>
<dbReference type="InterPro" id="IPR036890">
    <property type="entry name" value="HATPase_C_sf"/>
</dbReference>
<dbReference type="CDD" id="cd00075">
    <property type="entry name" value="HATPase"/>
    <property type="match status" value="1"/>
</dbReference>
<dbReference type="PANTHER" id="PTHR43047:SF9">
    <property type="entry name" value="HISTIDINE KINASE"/>
    <property type="match status" value="1"/>
</dbReference>
<dbReference type="SUPFAM" id="SSF52172">
    <property type="entry name" value="CheY-like"/>
    <property type="match status" value="1"/>
</dbReference>
<dbReference type="InterPro" id="IPR035965">
    <property type="entry name" value="PAS-like_dom_sf"/>
</dbReference>
<sequence>MSTWLIALFSFGYVCLLFFIAWHGDRNAQTSSDTGLTPDSPRSSPWIYSLTLGVYCTTWTFFGAVGQASQSLWSFLPIYLGPILVFLLMWRFYARLILVSRRENITSIADFISARYGKHEGLAMLVTVIAAISVLPYIALQLKALVMGYMALTGNDPTDLAHINDRQDIALTVAVTMAVFAIFFGTRHMSANEHHRGLMHAIAFESVVKLVAFLILGGYVTYGLYNGVGDLLGHVELQAATNPQLENWLSSSPFTSSMLVQVLLAAGAFICLPRQFHVAMVENTHPRDFLVARWIFPAYLILVGLFVIPLVMAGKLMLGDSVSADTYVLMLPIEANQPGLSLLVFLGGFSAATSMVIVSTVALSIMVSNHVVLPFLLRKDQVKNSNYLHFRGILLNARRTTILMLLFFAYLFYRFIENTEALATIGQIAFAAVVQLAPAMLGALLWQDANRSGVIIGLVLGVSVWFYTLILPIWIEHLPWLAAVVSSLPNWLQPQTLLTIEWFDPVTRGAALSLLFNLLGFIVGSRYFKTHINERIQATRFQGTQLESVDQQESLLNVRITQEELVAIASRFIEQSKLSTLFSHRPANERASQQDIEQVEHLMSAVIGAASARAVLNAAISGQQVPWHDVEAIASETSETLQVSRELLQHAIQSMGQGISVIDKDLKLLAWNHQYLELFNYPTELIQVGMPIEKLIRYNAHRGLCGPGDVETLVQKRIKHLQAPKEHVSEREREDGTVIQLRGNPLPDGGFVMSFTDITTFRQAEQALVNANEALEERVQERTDELRQLNRQLIQMTQKAEQTSASKSRFIAAVSHDLMQPMNAARLFTSALMDDLHRNTTASDQQQGSNQHDRSNQQRSNQQELSASIDQSLRSAEDMLTDLLDISRLESGTLKVSEDLFALDNLLGPMIQEFQPMAQQASCRLNYVKSTLLVKTDRRLLRRIIQNFMTNAIRYSQGCRVLVGCRLRDDKISIQVLDSGPGIKDTELDNIFNAFTQLDEHQRSNDRGLGLGLAIAKGFSDLLGADIKVASTLGKGSLFAIELPNAGRLARTDLMQDSSLSQGFPVYQGASIHKDSAYASLSPNPSHTPQYVLCIDNEPEVLKGMSALLTRWGYQVLEASTTEEAVELSKQHELSLVLIDYHLDQEQLGSDALIALRNRTSYDGPAIFISADGRSNVKDTVKELGCELLSKPIKPAKLRALMRSLQK</sequence>
<feature type="transmembrane region" description="Helical" evidence="14">
    <location>
        <begin position="45"/>
        <end position="66"/>
    </location>
</feature>
<feature type="transmembrane region" description="Helical" evidence="14">
    <location>
        <begin position="72"/>
        <end position="93"/>
    </location>
</feature>
<evidence type="ECO:0000256" key="10">
    <source>
        <dbReference type="ARBA" id="ARBA00023136"/>
    </source>
</evidence>
<organism evidence="17 18">
    <name type="scientific">Litoribrevibacter euphylliae</name>
    <dbReference type="NCBI Taxonomy" id="1834034"/>
    <lineage>
        <taxon>Bacteria</taxon>
        <taxon>Pseudomonadati</taxon>
        <taxon>Pseudomonadota</taxon>
        <taxon>Gammaproteobacteria</taxon>
        <taxon>Oceanospirillales</taxon>
        <taxon>Oceanospirillaceae</taxon>
        <taxon>Litoribrevibacter</taxon>
    </lineage>
</organism>
<dbReference type="PROSITE" id="PS50109">
    <property type="entry name" value="HIS_KIN"/>
    <property type="match status" value="1"/>
</dbReference>
<dbReference type="Pfam" id="PF00512">
    <property type="entry name" value="HisKA"/>
    <property type="match status" value="1"/>
</dbReference>
<keyword evidence="10 14" id="KW-0472">Membrane</keyword>
<comment type="similarity">
    <text evidence="3">Belongs to the sodium:solute symporter (SSF) (TC 2.A.21) family.</text>
</comment>
<dbReference type="PROSITE" id="PS50110">
    <property type="entry name" value="RESPONSE_REGULATORY"/>
    <property type="match status" value="1"/>
</dbReference>
<dbReference type="PRINTS" id="PR00344">
    <property type="entry name" value="BCTRLSENSOR"/>
</dbReference>
<feature type="transmembrane region" description="Helical" evidence="14">
    <location>
        <begin position="207"/>
        <end position="225"/>
    </location>
</feature>
<dbReference type="SUPFAM" id="SSF55785">
    <property type="entry name" value="PYP-like sensor domain (PAS domain)"/>
    <property type="match status" value="1"/>
</dbReference>
<feature type="transmembrane region" description="Helical" evidence="14">
    <location>
        <begin position="254"/>
        <end position="273"/>
    </location>
</feature>
<dbReference type="InterPro" id="IPR005467">
    <property type="entry name" value="His_kinase_dom"/>
</dbReference>
<dbReference type="SUPFAM" id="SSF47384">
    <property type="entry name" value="Homodimeric domain of signal transducing histidine kinase"/>
    <property type="match status" value="1"/>
</dbReference>
<evidence type="ECO:0000259" key="15">
    <source>
        <dbReference type="PROSITE" id="PS50109"/>
    </source>
</evidence>
<feature type="transmembrane region" description="Helical" evidence="14">
    <location>
        <begin position="453"/>
        <end position="475"/>
    </location>
</feature>
<dbReference type="Gene3D" id="3.30.565.10">
    <property type="entry name" value="Histidine kinase-like ATPase, C-terminal domain"/>
    <property type="match status" value="1"/>
</dbReference>
<feature type="compositionally biased region" description="Polar residues" evidence="13">
    <location>
        <begin position="841"/>
        <end position="850"/>
    </location>
</feature>
<comment type="catalytic activity">
    <reaction evidence="1">
        <text>ATP + protein L-histidine = ADP + protein N-phospho-L-histidine.</text>
        <dbReference type="EC" id="2.7.13.3"/>
    </reaction>
</comment>
<evidence type="ECO:0000256" key="9">
    <source>
        <dbReference type="ARBA" id="ARBA00022989"/>
    </source>
</evidence>
<dbReference type="Pfam" id="PF02518">
    <property type="entry name" value="HATPase_c"/>
    <property type="match status" value="1"/>
</dbReference>